<proteinExistence type="predicted"/>
<evidence type="ECO:0000256" key="1">
    <source>
        <dbReference type="SAM" id="MobiDB-lite"/>
    </source>
</evidence>
<sequence length="185" mass="21058">MKRNWLLYLLIFSLALNLGAIGTFAYLQGQKPPVGVAPAGPPPMPFGKLLNELHLDQQQLQTLRAMAPEHWRKVKELRQALARQRQELFDLIRRENLPDWPAVQAKIREIGNLQVQLEEEKVHHLMDVQKNLRPEQRHVLISQLEKRLPECRRGDRGGGPGMMRGKRGFGQGPPGPGPQGPPEMR</sequence>
<dbReference type="InterPro" id="IPR025961">
    <property type="entry name" value="Metal_resist"/>
</dbReference>
<reference evidence="2" key="1">
    <citation type="journal article" date="2020" name="mSystems">
        <title>Genome- and Community-Level Interaction Insights into Carbon Utilization and Element Cycling Functions of Hydrothermarchaeota in Hydrothermal Sediment.</title>
        <authorList>
            <person name="Zhou Z."/>
            <person name="Liu Y."/>
            <person name="Xu W."/>
            <person name="Pan J."/>
            <person name="Luo Z.H."/>
            <person name="Li M."/>
        </authorList>
    </citation>
    <scope>NUCLEOTIDE SEQUENCE [LARGE SCALE GENOMIC DNA]</scope>
    <source>
        <strain evidence="2">SpSt-897</strain>
    </source>
</reference>
<protein>
    <submittedName>
        <fullName evidence="2">Periplasmic heavy metal sensor</fullName>
    </submittedName>
</protein>
<name>A0A7C3UYH9_9BACT</name>
<comment type="caution">
    <text evidence="2">The sequence shown here is derived from an EMBL/GenBank/DDBJ whole genome shotgun (WGS) entry which is preliminary data.</text>
</comment>
<dbReference type="Pfam" id="PF13801">
    <property type="entry name" value="Metal_resist"/>
    <property type="match status" value="1"/>
</dbReference>
<feature type="compositionally biased region" description="Gly residues" evidence="1">
    <location>
        <begin position="157"/>
        <end position="172"/>
    </location>
</feature>
<organism evidence="2">
    <name type="scientific">Desulfobacca acetoxidans</name>
    <dbReference type="NCBI Taxonomy" id="60893"/>
    <lineage>
        <taxon>Bacteria</taxon>
        <taxon>Pseudomonadati</taxon>
        <taxon>Thermodesulfobacteriota</taxon>
        <taxon>Desulfobaccia</taxon>
        <taxon>Desulfobaccales</taxon>
        <taxon>Desulfobaccaceae</taxon>
        <taxon>Desulfobacca</taxon>
    </lineage>
</organism>
<dbReference type="AlphaFoldDB" id="A0A7C3UYH9"/>
<dbReference type="Gene3D" id="1.20.120.1490">
    <property type="match status" value="1"/>
</dbReference>
<feature type="compositionally biased region" description="Pro residues" evidence="1">
    <location>
        <begin position="173"/>
        <end position="185"/>
    </location>
</feature>
<gene>
    <name evidence="2" type="ORF">ENW96_09970</name>
</gene>
<dbReference type="EMBL" id="DTMF01000248">
    <property type="protein sequence ID" value="HGF34698.1"/>
    <property type="molecule type" value="Genomic_DNA"/>
</dbReference>
<accession>A0A7C3UYH9</accession>
<feature type="region of interest" description="Disordered" evidence="1">
    <location>
        <begin position="150"/>
        <end position="185"/>
    </location>
</feature>
<evidence type="ECO:0000313" key="2">
    <source>
        <dbReference type="EMBL" id="HGF34698.1"/>
    </source>
</evidence>